<gene>
    <name evidence="1" type="ORF">psageK4e_037c</name>
</gene>
<evidence type="ECO:0000313" key="2">
    <source>
        <dbReference type="Proteomes" id="UP000828763"/>
    </source>
</evidence>
<dbReference type="EMBL" id="MZ868713">
    <property type="protein sequence ID" value="UAW53485.1"/>
    <property type="molecule type" value="Genomic_DNA"/>
</dbReference>
<dbReference type="SUPFAM" id="SSF52540">
    <property type="entry name" value="P-loop containing nucleoside triphosphate hydrolases"/>
    <property type="match status" value="1"/>
</dbReference>
<organism evidence="1 2">
    <name type="scientific">Pseudomonas phage psageK4e</name>
    <dbReference type="NCBI Taxonomy" id="2875723"/>
    <lineage>
        <taxon>Viruses</taxon>
        <taxon>Duplodnaviria</taxon>
        <taxon>Heunggongvirae</taxon>
        <taxon>Uroviricota</taxon>
        <taxon>Caudoviricetes</taxon>
        <taxon>Vandenendeviridae</taxon>
        <taxon>Gorskivirinae</taxon>
        <taxon>Otagovirus</taxon>
        <taxon>Otagovirus psagek4e</taxon>
    </lineage>
</organism>
<keyword evidence="2" id="KW-1185">Reference proteome</keyword>
<protein>
    <submittedName>
        <fullName evidence="1">Uncharacterized protein</fullName>
    </submittedName>
</protein>
<dbReference type="InterPro" id="IPR027417">
    <property type="entry name" value="P-loop_NTPase"/>
</dbReference>
<name>A0AAE9BTA8_9CAUD</name>
<proteinExistence type="predicted"/>
<accession>A0AAE9BTA8</accession>
<dbReference type="Proteomes" id="UP000828763">
    <property type="component" value="Segment"/>
</dbReference>
<dbReference type="Gene3D" id="3.40.50.300">
    <property type="entry name" value="P-loop containing nucleotide triphosphate hydrolases"/>
    <property type="match status" value="1"/>
</dbReference>
<dbReference type="Pfam" id="PF13671">
    <property type="entry name" value="AAA_33"/>
    <property type="match status" value="1"/>
</dbReference>
<sequence length="153" mass="17572">MWSTGTLLPVSNHLTNMWRKWNVSNLYLIRGLPGSGKSTFAETISDALNAQHFEHDRYLFTDEGEYLWTPKRMAYAYRQCLRDTEAAMATGVDVVVSNVFPTAKAMKNYRKLAEKYEYRLTYAVVENRRGGVNVHDVPPEALDDMRNAFQVSL</sequence>
<reference evidence="1 2" key="1">
    <citation type="submission" date="2021-08" db="EMBL/GenBank/DDBJ databases">
        <authorList>
            <person name="Martino G."/>
            <person name="Holtappels D."/>
            <person name="Wagemans J."/>
            <person name="Lavigne R."/>
            <person name="Turina M."/>
            <person name="Ciuffo M."/>
        </authorList>
    </citation>
    <scope>NUCLEOTIDE SEQUENCE [LARGE SCALE GENOMIC DNA]</scope>
</reference>
<evidence type="ECO:0000313" key="1">
    <source>
        <dbReference type="EMBL" id="UAW53485.1"/>
    </source>
</evidence>